<keyword evidence="4" id="KW-0489">Methyltransferase</keyword>
<evidence type="ECO:0000256" key="1">
    <source>
        <dbReference type="ARBA" id="ARBA00001286"/>
    </source>
</evidence>
<comment type="catalytic activity">
    <reaction evidence="8">
        <text>a 6-O-methyl-2'-deoxyguanosine in DNA + L-cysteinyl-[protein] = S-methyl-L-cysteinyl-[protein] + a 2'-deoxyguanosine in DNA</text>
        <dbReference type="Rhea" id="RHEA:24000"/>
        <dbReference type="Rhea" id="RHEA-COMP:10131"/>
        <dbReference type="Rhea" id="RHEA-COMP:10132"/>
        <dbReference type="Rhea" id="RHEA-COMP:11367"/>
        <dbReference type="Rhea" id="RHEA-COMP:11368"/>
        <dbReference type="ChEBI" id="CHEBI:29950"/>
        <dbReference type="ChEBI" id="CHEBI:82612"/>
        <dbReference type="ChEBI" id="CHEBI:85445"/>
        <dbReference type="ChEBI" id="CHEBI:85448"/>
        <dbReference type="EC" id="2.1.1.63"/>
    </reaction>
</comment>
<evidence type="ECO:0000256" key="8">
    <source>
        <dbReference type="ARBA" id="ARBA00049348"/>
    </source>
</evidence>
<dbReference type="Pfam" id="PF02870">
    <property type="entry name" value="Methyltransf_1N"/>
    <property type="match status" value="1"/>
</dbReference>
<dbReference type="InterPro" id="IPR008332">
    <property type="entry name" value="MethylG_MeTrfase_N"/>
</dbReference>
<dbReference type="STRING" id="157463.GCA_001047075_01210"/>
<dbReference type="Gene3D" id="3.30.160.70">
    <property type="entry name" value="Methylated DNA-protein cysteine methyltransferase domain"/>
    <property type="match status" value="1"/>
</dbReference>
<dbReference type="GO" id="GO:0032259">
    <property type="term" value="P:methylation"/>
    <property type="evidence" value="ECO:0007669"/>
    <property type="project" value="UniProtKB-KW"/>
</dbReference>
<feature type="domain" description="Methylated-DNA-[protein]-cysteine S-methyltransferase DNA binding" evidence="9">
    <location>
        <begin position="81"/>
        <end position="164"/>
    </location>
</feature>
<comment type="catalytic activity">
    <reaction evidence="1">
        <text>a 4-O-methyl-thymidine in DNA + L-cysteinyl-[protein] = a thymidine in DNA + S-methyl-L-cysteinyl-[protein]</text>
        <dbReference type="Rhea" id="RHEA:53428"/>
        <dbReference type="Rhea" id="RHEA-COMP:10131"/>
        <dbReference type="Rhea" id="RHEA-COMP:10132"/>
        <dbReference type="Rhea" id="RHEA-COMP:13555"/>
        <dbReference type="Rhea" id="RHEA-COMP:13556"/>
        <dbReference type="ChEBI" id="CHEBI:29950"/>
        <dbReference type="ChEBI" id="CHEBI:82612"/>
        <dbReference type="ChEBI" id="CHEBI:137386"/>
        <dbReference type="ChEBI" id="CHEBI:137387"/>
        <dbReference type="EC" id="2.1.1.63"/>
    </reaction>
</comment>
<keyword evidence="6" id="KW-0227">DNA damage</keyword>
<dbReference type="EMBL" id="DF968005">
    <property type="protein sequence ID" value="GAP00322.1"/>
    <property type="molecule type" value="Genomic_DNA"/>
</dbReference>
<evidence type="ECO:0000256" key="6">
    <source>
        <dbReference type="ARBA" id="ARBA00022763"/>
    </source>
</evidence>
<name>A0A0K8MIC7_9LACO</name>
<dbReference type="InterPro" id="IPR001497">
    <property type="entry name" value="MethylDNA_cys_MeTrfase_AS"/>
</dbReference>
<proteinExistence type="inferred from homology"/>
<evidence type="ECO:0000256" key="5">
    <source>
        <dbReference type="ARBA" id="ARBA00022679"/>
    </source>
</evidence>
<evidence type="ECO:0000256" key="4">
    <source>
        <dbReference type="ARBA" id="ARBA00022603"/>
    </source>
</evidence>
<keyword evidence="7" id="KW-0234">DNA repair</keyword>
<gene>
    <name evidence="11" type="ORF">FFIC_283390</name>
</gene>
<feature type="domain" description="Methylguanine DNA methyltransferase ribonuclease-like" evidence="10">
    <location>
        <begin position="2"/>
        <end position="73"/>
    </location>
</feature>
<evidence type="ECO:0000256" key="2">
    <source>
        <dbReference type="ARBA" id="ARBA00008711"/>
    </source>
</evidence>
<protein>
    <recommendedName>
        <fullName evidence="3">methylated-DNA--[protein]-cysteine S-methyltransferase</fullName>
        <ecNumber evidence="3">2.1.1.63</ecNumber>
    </recommendedName>
</protein>
<evidence type="ECO:0000259" key="10">
    <source>
        <dbReference type="Pfam" id="PF02870"/>
    </source>
</evidence>
<keyword evidence="5" id="KW-0808">Transferase</keyword>
<dbReference type="SUPFAM" id="SSF46767">
    <property type="entry name" value="Methylated DNA-protein cysteine methyltransferase, C-terminal domain"/>
    <property type="match status" value="1"/>
</dbReference>
<dbReference type="FunFam" id="1.10.10.10:FF:000214">
    <property type="entry name" value="Methylated-DNA--protein-cysteine methyltransferase"/>
    <property type="match status" value="1"/>
</dbReference>
<evidence type="ECO:0000259" key="9">
    <source>
        <dbReference type="Pfam" id="PF01035"/>
    </source>
</evidence>
<dbReference type="InterPro" id="IPR014048">
    <property type="entry name" value="MethylDNA_cys_MeTrfase_DNA-bd"/>
</dbReference>
<dbReference type="RefSeq" id="WP_061993625.1">
    <property type="nucleotide sequence ID" value="NZ_DF968005.1"/>
</dbReference>
<dbReference type="InterPro" id="IPR036631">
    <property type="entry name" value="MGMT_N_sf"/>
</dbReference>
<dbReference type="GO" id="GO:0003908">
    <property type="term" value="F:methylated-DNA-[protein]-cysteine S-methyltransferase activity"/>
    <property type="evidence" value="ECO:0007669"/>
    <property type="project" value="UniProtKB-EC"/>
</dbReference>
<dbReference type="OrthoDB" id="9802228at2"/>
<dbReference type="SUPFAM" id="SSF53155">
    <property type="entry name" value="Methylated DNA-protein cysteine methyltransferase domain"/>
    <property type="match status" value="1"/>
</dbReference>
<dbReference type="PROSITE" id="PS00374">
    <property type="entry name" value="MGMT"/>
    <property type="match status" value="1"/>
</dbReference>
<evidence type="ECO:0000256" key="3">
    <source>
        <dbReference type="ARBA" id="ARBA00011918"/>
    </source>
</evidence>
<organism evidence="11 12">
    <name type="scientific">Fructobacillus ficulneus</name>
    <dbReference type="NCBI Taxonomy" id="157463"/>
    <lineage>
        <taxon>Bacteria</taxon>
        <taxon>Bacillati</taxon>
        <taxon>Bacillota</taxon>
        <taxon>Bacilli</taxon>
        <taxon>Lactobacillales</taxon>
        <taxon>Lactobacillaceae</taxon>
        <taxon>Fructobacillus</taxon>
    </lineage>
</organism>
<evidence type="ECO:0000256" key="7">
    <source>
        <dbReference type="ARBA" id="ARBA00023204"/>
    </source>
</evidence>
<dbReference type="NCBIfam" id="TIGR00589">
    <property type="entry name" value="ogt"/>
    <property type="match status" value="1"/>
</dbReference>
<sequence>MLYTATYNSILGEIILVSDDEVLVGLWFQDQPKPQLDLSEAEVTLSETEPIRLARIWLDQYFKGENPAVDSVPIGSAGTAFRDAVRQELVQVPMGQRISYRDLSDALQKDQTVKANKSRAVGNAVGHNPILLLVPCHRVVGSDGSMTGYAGGLDRKRALLEMEEEWQG</sequence>
<dbReference type="Gene3D" id="1.10.10.10">
    <property type="entry name" value="Winged helix-like DNA-binding domain superfamily/Winged helix DNA-binding domain"/>
    <property type="match status" value="1"/>
</dbReference>
<dbReference type="PANTHER" id="PTHR10815:SF5">
    <property type="entry name" value="METHYLATED-DNA--PROTEIN-CYSTEINE METHYLTRANSFERASE"/>
    <property type="match status" value="1"/>
</dbReference>
<dbReference type="EC" id="2.1.1.63" evidence="3"/>
<dbReference type="InterPro" id="IPR036388">
    <property type="entry name" value="WH-like_DNA-bd_sf"/>
</dbReference>
<comment type="similarity">
    <text evidence="2">Belongs to the MGMT family.</text>
</comment>
<accession>A0A0K8MIC7</accession>
<dbReference type="Pfam" id="PF01035">
    <property type="entry name" value="DNA_binding_1"/>
    <property type="match status" value="1"/>
</dbReference>
<dbReference type="PANTHER" id="PTHR10815">
    <property type="entry name" value="METHYLATED-DNA--PROTEIN-CYSTEINE METHYLTRANSFERASE"/>
    <property type="match status" value="1"/>
</dbReference>
<evidence type="ECO:0000313" key="12">
    <source>
        <dbReference type="Proteomes" id="UP000253891"/>
    </source>
</evidence>
<dbReference type="AlphaFoldDB" id="A0A0K8MIC7"/>
<dbReference type="GO" id="GO:0006281">
    <property type="term" value="P:DNA repair"/>
    <property type="evidence" value="ECO:0007669"/>
    <property type="project" value="UniProtKB-KW"/>
</dbReference>
<reference evidence="11 12" key="1">
    <citation type="journal article" date="2015" name="BMC Genomics">
        <title>Comparative genomics of Fructobacillus spp. and Leuconostoc spp. reveals niche-specific evolution of Fructobacillus spp.</title>
        <authorList>
            <person name="Endo A."/>
            <person name="Tanizawa Y."/>
            <person name="Tanaka N."/>
            <person name="Maeno S."/>
            <person name="Kumar H."/>
            <person name="Shiwa Y."/>
            <person name="Okada S."/>
            <person name="Yoshikawa H."/>
            <person name="Dicks L."/>
            <person name="Nakagawa J."/>
            <person name="Arita M."/>
        </authorList>
    </citation>
    <scope>NUCLEOTIDE SEQUENCE [LARGE SCALE GENOMIC DNA]</scope>
    <source>
        <strain evidence="11 12">JCM 12225</strain>
    </source>
</reference>
<dbReference type="Proteomes" id="UP000253891">
    <property type="component" value="Unassembled WGS sequence"/>
</dbReference>
<evidence type="ECO:0000313" key="11">
    <source>
        <dbReference type="EMBL" id="GAP00322.1"/>
    </source>
</evidence>
<dbReference type="CDD" id="cd06445">
    <property type="entry name" value="ATase"/>
    <property type="match status" value="1"/>
</dbReference>
<keyword evidence="12" id="KW-1185">Reference proteome</keyword>
<dbReference type="InterPro" id="IPR036217">
    <property type="entry name" value="MethylDNA_cys_MeTrfase_DNAb"/>
</dbReference>